<evidence type="ECO:0000313" key="2">
    <source>
        <dbReference type="Proteomes" id="UP001162501"/>
    </source>
</evidence>
<organism evidence="1 2">
    <name type="scientific">Rangifer tarandus platyrhynchus</name>
    <name type="common">Svalbard reindeer</name>
    <dbReference type="NCBI Taxonomy" id="3082113"/>
    <lineage>
        <taxon>Eukaryota</taxon>
        <taxon>Metazoa</taxon>
        <taxon>Chordata</taxon>
        <taxon>Craniata</taxon>
        <taxon>Vertebrata</taxon>
        <taxon>Euteleostomi</taxon>
        <taxon>Mammalia</taxon>
        <taxon>Eutheria</taxon>
        <taxon>Laurasiatheria</taxon>
        <taxon>Artiodactyla</taxon>
        <taxon>Ruminantia</taxon>
        <taxon>Pecora</taxon>
        <taxon>Cervidae</taxon>
        <taxon>Odocoileinae</taxon>
        <taxon>Rangifer</taxon>
    </lineage>
</organism>
<accession>A0AC60A747</accession>
<name>A0AC60A747_RANTA</name>
<protein>
    <submittedName>
        <fullName evidence="1">Uncharacterized protein</fullName>
    </submittedName>
</protein>
<evidence type="ECO:0000313" key="1">
    <source>
        <dbReference type="EMBL" id="CAN0562508.1"/>
    </source>
</evidence>
<proteinExistence type="predicted"/>
<reference evidence="1" key="2">
    <citation type="submission" date="2025-03" db="EMBL/GenBank/DDBJ databases">
        <authorList>
            <consortium name="ELIXIR-Norway"/>
            <consortium name="Elixir Norway"/>
        </authorList>
    </citation>
    <scope>NUCLEOTIDE SEQUENCE</scope>
</reference>
<dbReference type="Proteomes" id="UP001162501">
    <property type="component" value="Chromosome 8"/>
</dbReference>
<sequence length="431" mass="47062">MQPVSPEEKPNPPQKANVCSRLFSWVCTAHLSGALSAVRQHPWGPTEHPVVKAHLPLRPSLFPCGGHAVLHCALFLIAGNDVPALSVGGATAGCRSDCPALDGNNNVMSCRDDSSHSSSAFAKLLRDVIFITPNFLLLDEIPEVNTQLPSDGEVMVDMQDFTAFWDEESETPTLQGLSFTVRPGERLAVVGPVGAGKSSLLSALLGELPPSQGKVSMLGRIAYVSQLPWVFPGTVKSNILFGKKYEEERYEEVIKACALKEDLQLLEDRDLTVTGDGGTPSSEEQKARISLVRAMYQDADIYLLDDPLSAVDVGVSRHLFEQSLCARYVWEPVRQEDKALPSRGSWSYGEDVTKKTESIQVTLPLEDHLEGKVGFKTYENYFTAGADWPVIIFLILVNIAAQVAIWGVGLGADLSRKDRLRVLEPSPPPSR</sequence>
<reference evidence="1" key="1">
    <citation type="submission" date="2023-05" db="EMBL/GenBank/DDBJ databases">
        <authorList>
            <consortium name="ELIXIR-Norway"/>
        </authorList>
    </citation>
    <scope>NUCLEOTIDE SEQUENCE</scope>
</reference>
<gene>
    <name evidence="1" type="ORF">MRATA1EN22A_LOCUS27365</name>
</gene>
<dbReference type="EMBL" id="OX596092">
    <property type="protein sequence ID" value="CAN0562508.1"/>
    <property type="molecule type" value="Genomic_DNA"/>
</dbReference>